<reference evidence="2 3" key="1">
    <citation type="submission" date="2024-03" db="EMBL/GenBank/DDBJ databases">
        <title>Two novel species of the genus Flavobacterium exhibiting potentially degradation of complex polysaccharides.</title>
        <authorList>
            <person name="Lian X."/>
        </authorList>
    </citation>
    <scope>NUCLEOTIDE SEQUENCE [LARGE SCALE GENOMIC DNA]</scope>
    <source>
        <strain evidence="3">j3</strain>
    </source>
</reference>
<proteinExistence type="predicted"/>
<comment type="caution">
    <text evidence="2">The sequence shown here is derived from an EMBL/GenBank/DDBJ whole genome shotgun (WGS) entry which is preliminary data.</text>
</comment>
<sequence>MKTKLNLALVAFIIVIGNGFSQDKKPFVLKQNDSKGDIVMTWNANTPEQEMKDDIKALADYGVTITYDNVKRNSIGEITAIKVTYADRKGNKGAMEMDNQKPINTIKFFKQGEDVGFGEPKNSDLFASANGFGSFPNGQNPMQFFNFGQGRDDENSKSYSFNFSDDNAAVKSRMFIRKDGKNPLIIEDGEIVQGGDDYTKEEIEELKKNNKIEHSTADDFPNFSNQGNLAEQMKKMQEQLNQLMQKQQGNNQPDESDKSMQESKEELKKAKEELKKTRKELEKTKSSLKTQKV</sequence>
<dbReference type="RefSeq" id="WP_342696507.1">
    <property type="nucleotide sequence ID" value="NZ_JBCGDO010000016.1"/>
</dbReference>
<feature type="compositionally biased region" description="Low complexity" evidence="1">
    <location>
        <begin position="238"/>
        <end position="252"/>
    </location>
</feature>
<protein>
    <submittedName>
        <fullName evidence="2">Uncharacterized protein</fullName>
    </submittedName>
</protein>
<evidence type="ECO:0000313" key="3">
    <source>
        <dbReference type="Proteomes" id="UP001460072"/>
    </source>
</evidence>
<dbReference type="Proteomes" id="UP001460072">
    <property type="component" value="Unassembled WGS sequence"/>
</dbReference>
<feature type="compositionally biased region" description="Basic and acidic residues" evidence="1">
    <location>
        <begin position="255"/>
        <end position="285"/>
    </location>
</feature>
<gene>
    <name evidence="2" type="ORF">WFZ85_11840</name>
</gene>
<keyword evidence="3" id="KW-1185">Reference proteome</keyword>
<feature type="region of interest" description="Disordered" evidence="1">
    <location>
        <begin position="210"/>
        <end position="293"/>
    </location>
</feature>
<dbReference type="EMBL" id="JBCGDO010000016">
    <property type="protein sequence ID" value="MEM0543311.1"/>
    <property type="molecule type" value="Genomic_DNA"/>
</dbReference>
<organism evidence="2 3">
    <name type="scientific">Flavobacterium aureirubrum</name>
    <dbReference type="NCBI Taxonomy" id="3133147"/>
    <lineage>
        <taxon>Bacteria</taxon>
        <taxon>Pseudomonadati</taxon>
        <taxon>Bacteroidota</taxon>
        <taxon>Flavobacteriia</taxon>
        <taxon>Flavobacteriales</taxon>
        <taxon>Flavobacteriaceae</taxon>
        <taxon>Flavobacterium</taxon>
    </lineage>
</organism>
<name>A0ABU9N784_9FLAO</name>
<evidence type="ECO:0000256" key="1">
    <source>
        <dbReference type="SAM" id="MobiDB-lite"/>
    </source>
</evidence>
<evidence type="ECO:0000313" key="2">
    <source>
        <dbReference type="EMBL" id="MEM0543311.1"/>
    </source>
</evidence>
<accession>A0ABU9N784</accession>